<dbReference type="Gene3D" id="3.40.50.720">
    <property type="entry name" value="NAD(P)-binding Rossmann-like Domain"/>
    <property type="match status" value="1"/>
</dbReference>
<dbReference type="EMBL" id="JAAXPG010000017">
    <property type="protein sequence ID" value="NKY99717.1"/>
    <property type="molecule type" value="Genomic_DNA"/>
</dbReference>
<keyword evidence="5" id="KW-1185">Reference proteome</keyword>
<reference evidence="4 5" key="1">
    <citation type="submission" date="2020-04" db="EMBL/GenBank/DDBJ databases">
        <title>MicrobeNet Type strains.</title>
        <authorList>
            <person name="Nicholson A.C."/>
        </authorList>
    </citation>
    <scope>NUCLEOTIDE SEQUENCE [LARGE SCALE GENOMIC DNA]</scope>
    <source>
        <strain evidence="4 5">ATCC 23612</strain>
    </source>
</reference>
<feature type="domain" description="Ketoreductase" evidence="3">
    <location>
        <begin position="18"/>
        <end position="190"/>
    </location>
</feature>
<dbReference type="FunFam" id="3.40.50.720:FF:000084">
    <property type="entry name" value="Short-chain dehydrogenase reductase"/>
    <property type="match status" value="1"/>
</dbReference>
<protein>
    <submittedName>
        <fullName evidence="4">SDR family oxidoreductase</fullName>
    </submittedName>
</protein>
<evidence type="ECO:0000313" key="4">
    <source>
        <dbReference type="EMBL" id="NKY99717.1"/>
    </source>
</evidence>
<dbReference type="InterPro" id="IPR002347">
    <property type="entry name" value="SDR_fam"/>
</dbReference>
<gene>
    <name evidence="4" type="ORF">HGB44_18905</name>
</gene>
<name>A0A7X6MEG2_9ACTN</name>
<dbReference type="PROSITE" id="PS00061">
    <property type="entry name" value="ADH_SHORT"/>
    <property type="match status" value="1"/>
</dbReference>
<evidence type="ECO:0000256" key="2">
    <source>
        <dbReference type="ARBA" id="ARBA00023002"/>
    </source>
</evidence>
<comment type="similarity">
    <text evidence="1">Belongs to the short-chain dehydrogenases/reductases (SDR) family.</text>
</comment>
<dbReference type="PANTHER" id="PTHR42760:SF133">
    <property type="entry name" value="3-OXOACYL-[ACYL-CARRIER-PROTEIN] REDUCTASE"/>
    <property type="match status" value="1"/>
</dbReference>
<evidence type="ECO:0000256" key="1">
    <source>
        <dbReference type="ARBA" id="ARBA00006484"/>
    </source>
</evidence>
<evidence type="ECO:0000313" key="5">
    <source>
        <dbReference type="Proteomes" id="UP000553209"/>
    </source>
</evidence>
<dbReference type="PRINTS" id="PR00080">
    <property type="entry name" value="SDRFAMILY"/>
</dbReference>
<dbReference type="Proteomes" id="UP000553209">
    <property type="component" value="Unassembled WGS sequence"/>
</dbReference>
<sequence length="274" mass="28716">MRTADATSGGAGHGLAGRVVLVTGASGGMGRAEALALGREGARVWVADLDAERGEDTARQIGELGATARFARLDAADPDDWARLRDRIAEEDGGRLDGLVNNAGVSHRFGIADTTDEDWRRVLDVNLSSVFYGMRSMAPLLRQSGSASVVNVSSIAGMTGYFSASYGASKWGVRGLSKVGALEFAPWGVRVNSLHPGLVDTPLLRSGTDDFVEESLRSVPAGRVAEPGEVADVVLFLLSEASRYVTGTELVVDGGLTSGGLYHRITSGLREGPV</sequence>
<dbReference type="PRINTS" id="PR00081">
    <property type="entry name" value="GDHRDH"/>
</dbReference>
<evidence type="ECO:0000259" key="3">
    <source>
        <dbReference type="SMART" id="SM00822"/>
    </source>
</evidence>
<dbReference type="InterPro" id="IPR036291">
    <property type="entry name" value="NAD(P)-bd_dom_sf"/>
</dbReference>
<organism evidence="4 5">
    <name type="scientific">Nocardiopsis alborubida</name>
    <dbReference type="NCBI Taxonomy" id="146802"/>
    <lineage>
        <taxon>Bacteria</taxon>
        <taxon>Bacillati</taxon>
        <taxon>Actinomycetota</taxon>
        <taxon>Actinomycetes</taxon>
        <taxon>Streptosporangiales</taxon>
        <taxon>Nocardiopsidaceae</taxon>
        <taxon>Nocardiopsis</taxon>
    </lineage>
</organism>
<dbReference type="AlphaFoldDB" id="A0A7X6MEG2"/>
<dbReference type="RefSeq" id="WP_061083304.1">
    <property type="nucleotide sequence ID" value="NZ_JAAXPG010000017.1"/>
</dbReference>
<dbReference type="InterPro" id="IPR020904">
    <property type="entry name" value="Sc_DH/Rdtase_CS"/>
</dbReference>
<dbReference type="Pfam" id="PF13561">
    <property type="entry name" value="adh_short_C2"/>
    <property type="match status" value="1"/>
</dbReference>
<dbReference type="SUPFAM" id="SSF51735">
    <property type="entry name" value="NAD(P)-binding Rossmann-fold domains"/>
    <property type="match status" value="1"/>
</dbReference>
<keyword evidence="2" id="KW-0560">Oxidoreductase</keyword>
<dbReference type="InterPro" id="IPR057326">
    <property type="entry name" value="KR_dom"/>
</dbReference>
<accession>A0A7X6MEG2</accession>
<dbReference type="SMART" id="SM00822">
    <property type="entry name" value="PKS_KR"/>
    <property type="match status" value="1"/>
</dbReference>
<dbReference type="PANTHER" id="PTHR42760">
    <property type="entry name" value="SHORT-CHAIN DEHYDROGENASES/REDUCTASES FAMILY MEMBER"/>
    <property type="match status" value="1"/>
</dbReference>
<comment type="caution">
    <text evidence="4">The sequence shown here is derived from an EMBL/GenBank/DDBJ whole genome shotgun (WGS) entry which is preliminary data.</text>
</comment>
<proteinExistence type="inferred from homology"/>
<dbReference type="GO" id="GO:0016616">
    <property type="term" value="F:oxidoreductase activity, acting on the CH-OH group of donors, NAD or NADP as acceptor"/>
    <property type="evidence" value="ECO:0007669"/>
    <property type="project" value="TreeGrafter"/>
</dbReference>